<evidence type="ECO:0000313" key="3">
    <source>
        <dbReference type="EMBL" id="MBO8478889.1"/>
    </source>
</evidence>
<gene>
    <name evidence="3" type="ORF">IAB80_08395</name>
</gene>
<dbReference type="Proteomes" id="UP000823771">
    <property type="component" value="Unassembled WGS sequence"/>
</dbReference>
<keyword evidence="1" id="KW-0732">Signal</keyword>
<feature type="domain" description="DUF5689" evidence="2">
    <location>
        <begin position="51"/>
        <end position="203"/>
    </location>
</feature>
<reference evidence="3" key="1">
    <citation type="submission" date="2020-10" db="EMBL/GenBank/DDBJ databases">
        <authorList>
            <person name="Gilroy R."/>
        </authorList>
    </citation>
    <scope>NUCLEOTIDE SEQUENCE</scope>
    <source>
        <strain evidence="3">2478</strain>
    </source>
</reference>
<feature type="chain" id="PRO_5039293792" description="DUF5689 domain-containing protein" evidence="1">
    <location>
        <begin position="21"/>
        <end position="349"/>
    </location>
</feature>
<protein>
    <recommendedName>
        <fullName evidence="2">DUF5689 domain-containing protein</fullName>
    </recommendedName>
</protein>
<evidence type="ECO:0000313" key="4">
    <source>
        <dbReference type="Proteomes" id="UP000823771"/>
    </source>
</evidence>
<comment type="caution">
    <text evidence="3">The sequence shown here is derived from an EMBL/GenBank/DDBJ whole genome shotgun (WGS) entry which is preliminary data.</text>
</comment>
<organism evidence="3 4">
    <name type="scientific">Candidatus Cryptobacteroides excrementipullorum</name>
    <dbReference type="NCBI Taxonomy" id="2840761"/>
    <lineage>
        <taxon>Bacteria</taxon>
        <taxon>Pseudomonadati</taxon>
        <taxon>Bacteroidota</taxon>
        <taxon>Bacteroidia</taxon>
        <taxon>Bacteroidales</taxon>
        <taxon>Candidatus Cryptobacteroides</taxon>
    </lineage>
</organism>
<accession>A0A9D9IU02</accession>
<dbReference type="Pfam" id="PF18942">
    <property type="entry name" value="DUF5689"/>
    <property type="match status" value="1"/>
</dbReference>
<name>A0A9D9IU02_9BACT</name>
<evidence type="ECO:0000256" key="1">
    <source>
        <dbReference type="SAM" id="SignalP"/>
    </source>
</evidence>
<reference evidence="3" key="2">
    <citation type="journal article" date="2021" name="PeerJ">
        <title>Extensive microbial diversity within the chicken gut microbiome revealed by metagenomics and culture.</title>
        <authorList>
            <person name="Gilroy R."/>
            <person name="Ravi A."/>
            <person name="Getino M."/>
            <person name="Pursley I."/>
            <person name="Horton D.L."/>
            <person name="Alikhan N.F."/>
            <person name="Baker D."/>
            <person name="Gharbi K."/>
            <person name="Hall N."/>
            <person name="Watson M."/>
            <person name="Adriaenssens E.M."/>
            <person name="Foster-Nyarko E."/>
            <person name="Jarju S."/>
            <person name="Secka A."/>
            <person name="Antonio M."/>
            <person name="Oren A."/>
            <person name="Chaudhuri R.R."/>
            <person name="La Ragione R."/>
            <person name="Hildebrand F."/>
            <person name="Pallen M.J."/>
        </authorList>
    </citation>
    <scope>NUCLEOTIDE SEQUENCE</scope>
    <source>
        <strain evidence="3">2478</strain>
    </source>
</reference>
<evidence type="ECO:0000259" key="2">
    <source>
        <dbReference type="Pfam" id="PF18942"/>
    </source>
</evidence>
<dbReference type="InterPro" id="IPR043744">
    <property type="entry name" value="DUF5689"/>
</dbReference>
<proteinExistence type="predicted"/>
<dbReference type="EMBL" id="JADILZ010000079">
    <property type="protein sequence ID" value="MBO8478889.1"/>
    <property type="molecule type" value="Genomic_DNA"/>
</dbReference>
<sequence>MKRKSINTILLAAVTLLAFCAVSCDEFPPVKYDDPEPYEVYTDEDFSDCTLVTVKELKDMYKSSPVNITDNIYIKAQVISSDQSGNLYRTMYLQDATAGIELKIGTRNLYNDYKLGQWVYVKLKDLTLGDYNGMVGIGYRSHDPEYETSYIENQYLIDTHIFRGAMDEPVEPLLLESDEDIRDEGNFGKYVTIKGLTYSDKLFVILYYDPDGDHQDYQGNCVFLDEESGEQGYGNYGIDTWAISENAFQAMLDDPEFDFNGFPDVDKSRFTGPYSYTVSQYFRTSAQMGGMDLQIRTSGYARFADTEIDSRILAGEPFDATGILTYYNSGSEPNYQFTLLDLSGIVIPE</sequence>
<feature type="signal peptide" evidence="1">
    <location>
        <begin position="1"/>
        <end position="20"/>
    </location>
</feature>
<dbReference type="AlphaFoldDB" id="A0A9D9IU02"/>